<dbReference type="InterPro" id="IPR036612">
    <property type="entry name" value="KH_dom_type_1_sf"/>
</dbReference>
<dbReference type="SUPFAM" id="SSF54791">
    <property type="entry name" value="Eukaryotic type KH-domain (KH-domain type I)"/>
    <property type="match status" value="3"/>
</dbReference>
<accession>A0A8S1IQ47</accession>
<dbReference type="EMBL" id="CAJHUC010000632">
    <property type="protein sequence ID" value="CAD7697243.1"/>
    <property type="molecule type" value="Genomic_DNA"/>
</dbReference>
<feature type="region of interest" description="Disordered" evidence="3">
    <location>
        <begin position="496"/>
        <end position="525"/>
    </location>
</feature>
<feature type="region of interest" description="Disordered" evidence="3">
    <location>
        <begin position="52"/>
        <end position="75"/>
    </location>
</feature>
<dbReference type="Pfam" id="PF00397">
    <property type="entry name" value="WW"/>
    <property type="match status" value="1"/>
</dbReference>
<evidence type="ECO:0000256" key="3">
    <source>
        <dbReference type="SAM" id="MobiDB-lite"/>
    </source>
</evidence>
<evidence type="ECO:0000256" key="2">
    <source>
        <dbReference type="PROSITE-ProRule" id="PRU00117"/>
    </source>
</evidence>
<dbReference type="InterPro" id="IPR004088">
    <property type="entry name" value="KH_dom_type_1"/>
</dbReference>
<evidence type="ECO:0000256" key="1">
    <source>
        <dbReference type="ARBA" id="ARBA00022737"/>
    </source>
</evidence>
<dbReference type="OrthoDB" id="5204190at2759"/>
<dbReference type="Pfam" id="PF00013">
    <property type="entry name" value="KH_1"/>
    <property type="match status" value="3"/>
</dbReference>
<sequence length="551" mass="57155">MAEDPNASVEAVVAAQAQAQALANRFVQENSGMGMPAFPVGGGLELGDKAYEEDGGNKRKFEPGIDGGENGVDGPMRKKFFNGTEDVGNVAPEFVAPALDPANVSVPVPDLSQTAAVAPGLDAVPVAPAPVGALPVGGVPTQVAPGTGIGGDVTDTVNCPSMLVGRLIGRSGATIKQLQHDTNTKIQIDHQASGDMKKVSITGKSVEALEEAKQMIKGILEADGPSSAPGEVSQTVDCLPGIVGRVIGRGGETIKALQSASGANIVVDQNFPQGVPRKVKITGQPDAVDRAVKMVTELINGEPGSAQKVIQKYGVGMTKVLDCPKTMVGRVIGKGGETIKALQRDTGAAVQIDQNVEPCKVTISGPPQKVQAAADMVQEIINGGTPLAHMSQFKPYGAPPRGGQRGAPQHGTFPPQFPPYQYQQPPPGPYGGYNNYPPPAAPNPYGYYNAQGYAPPAYPPAQAPAPAPAPSYGAYPGYGQSDPYAGQAYTGQAYGQPNAAASAPQQVQPAPAAQPAMPESVWQELQDAENRPYYYNTQTGVSQWEKPAELQ</sequence>
<dbReference type="CDD" id="cd00201">
    <property type="entry name" value="WW"/>
    <property type="match status" value="1"/>
</dbReference>
<feature type="domain" description="WW" evidence="4">
    <location>
        <begin position="522"/>
        <end position="549"/>
    </location>
</feature>
<dbReference type="PROSITE" id="PS01159">
    <property type="entry name" value="WW_DOMAIN_1"/>
    <property type="match status" value="1"/>
</dbReference>
<dbReference type="SMART" id="SM00456">
    <property type="entry name" value="WW"/>
    <property type="match status" value="1"/>
</dbReference>
<evidence type="ECO:0000259" key="4">
    <source>
        <dbReference type="PROSITE" id="PS50020"/>
    </source>
</evidence>
<protein>
    <recommendedName>
        <fullName evidence="4">WW domain-containing protein</fullName>
    </recommendedName>
</protein>
<proteinExistence type="predicted"/>
<dbReference type="Proteomes" id="UP000708148">
    <property type="component" value="Unassembled WGS sequence"/>
</dbReference>
<gene>
    <name evidence="5" type="ORF">OSTQU699_LOCUS2604</name>
</gene>
<keyword evidence="1" id="KW-0677">Repeat</keyword>
<dbReference type="InterPro" id="IPR036020">
    <property type="entry name" value="WW_dom_sf"/>
</dbReference>
<dbReference type="PANTHER" id="PTHR10288">
    <property type="entry name" value="KH DOMAIN CONTAINING RNA BINDING PROTEIN"/>
    <property type="match status" value="1"/>
</dbReference>
<name>A0A8S1IQ47_9CHLO</name>
<feature type="compositionally biased region" description="Low complexity" evidence="3">
    <location>
        <begin position="496"/>
        <end position="516"/>
    </location>
</feature>
<dbReference type="InterPro" id="IPR001202">
    <property type="entry name" value="WW_dom"/>
</dbReference>
<dbReference type="PROSITE" id="PS50020">
    <property type="entry name" value="WW_DOMAIN_2"/>
    <property type="match status" value="1"/>
</dbReference>
<reference evidence="5" key="1">
    <citation type="submission" date="2020-12" db="EMBL/GenBank/DDBJ databases">
        <authorList>
            <person name="Iha C."/>
        </authorList>
    </citation>
    <scope>NUCLEOTIDE SEQUENCE</scope>
</reference>
<organism evidence="5 6">
    <name type="scientific">Ostreobium quekettii</name>
    <dbReference type="NCBI Taxonomy" id="121088"/>
    <lineage>
        <taxon>Eukaryota</taxon>
        <taxon>Viridiplantae</taxon>
        <taxon>Chlorophyta</taxon>
        <taxon>core chlorophytes</taxon>
        <taxon>Ulvophyceae</taxon>
        <taxon>TCBD clade</taxon>
        <taxon>Bryopsidales</taxon>
        <taxon>Ostreobineae</taxon>
        <taxon>Ostreobiaceae</taxon>
        <taxon>Ostreobium</taxon>
    </lineage>
</organism>
<evidence type="ECO:0000313" key="5">
    <source>
        <dbReference type="EMBL" id="CAD7697243.1"/>
    </source>
</evidence>
<dbReference type="PROSITE" id="PS50084">
    <property type="entry name" value="KH_TYPE_1"/>
    <property type="match status" value="3"/>
</dbReference>
<keyword evidence="6" id="KW-1185">Reference proteome</keyword>
<dbReference type="SMART" id="SM00322">
    <property type="entry name" value="KH"/>
    <property type="match status" value="3"/>
</dbReference>
<dbReference type="InterPro" id="IPR004087">
    <property type="entry name" value="KH_dom"/>
</dbReference>
<comment type="caution">
    <text evidence="5">The sequence shown here is derived from an EMBL/GenBank/DDBJ whole genome shotgun (WGS) entry which is preliminary data.</text>
</comment>
<feature type="compositionally biased region" description="Low complexity" evidence="3">
    <location>
        <begin position="395"/>
        <end position="409"/>
    </location>
</feature>
<feature type="compositionally biased region" description="Basic and acidic residues" evidence="3">
    <location>
        <begin position="52"/>
        <end position="63"/>
    </location>
</feature>
<dbReference type="GO" id="GO:0003723">
    <property type="term" value="F:RNA binding"/>
    <property type="evidence" value="ECO:0007669"/>
    <property type="project" value="UniProtKB-UniRule"/>
</dbReference>
<dbReference type="Gene3D" id="3.30.1370.10">
    <property type="entry name" value="K Homology domain, type 1"/>
    <property type="match status" value="3"/>
</dbReference>
<dbReference type="AlphaFoldDB" id="A0A8S1IQ47"/>
<feature type="region of interest" description="Disordered" evidence="3">
    <location>
        <begin position="391"/>
        <end position="436"/>
    </location>
</feature>
<dbReference type="CDD" id="cd00105">
    <property type="entry name" value="KH-I"/>
    <property type="match status" value="3"/>
</dbReference>
<keyword evidence="2" id="KW-0694">RNA-binding</keyword>
<dbReference type="Gene3D" id="2.20.70.10">
    <property type="match status" value="1"/>
</dbReference>
<dbReference type="SUPFAM" id="SSF51045">
    <property type="entry name" value="WW domain"/>
    <property type="match status" value="1"/>
</dbReference>
<evidence type="ECO:0000313" key="6">
    <source>
        <dbReference type="Proteomes" id="UP000708148"/>
    </source>
</evidence>